<feature type="disulfide bond" evidence="2">
    <location>
        <begin position="53"/>
        <end position="68"/>
    </location>
</feature>
<keyword evidence="4" id="KW-1185">Reference proteome</keyword>
<dbReference type="Ensembl" id="ENSLCAT00010002519.1">
    <property type="protein sequence ID" value="ENSLCAP00010002431.1"/>
    <property type="gene ID" value="ENSLCAG00010001357.1"/>
</dbReference>
<reference evidence="4" key="1">
    <citation type="submission" date="2015-09" db="EMBL/GenBank/DDBJ databases">
        <authorList>
            <person name="Sai Rama Sridatta P."/>
        </authorList>
    </citation>
    <scope>NUCLEOTIDE SEQUENCE [LARGE SCALE GENOMIC DNA]</scope>
</reference>
<dbReference type="PROSITE" id="PS01209">
    <property type="entry name" value="LDLRA_1"/>
    <property type="match status" value="1"/>
</dbReference>
<dbReference type="PROSITE" id="PS50068">
    <property type="entry name" value="LDLRA_2"/>
    <property type="match status" value="1"/>
</dbReference>
<proteinExistence type="predicted"/>
<reference evidence="3" key="3">
    <citation type="submission" date="2025-09" db="UniProtKB">
        <authorList>
            <consortium name="Ensembl"/>
        </authorList>
    </citation>
    <scope>IDENTIFICATION</scope>
</reference>
<dbReference type="Gene3D" id="4.10.400.10">
    <property type="entry name" value="Low-density Lipoprotein Receptor"/>
    <property type="match status" value="1"/>
</dbReference>
<dbReference type="InParanoid" id="A0A4W6BNN9"/>
<dbReference type="AlphaFoldDB" id="A0A4W6BNN9"/>
<reference evidence="3" key="2">
    <citation type="submission" date="2025-08" db="UniProtKB">
        <authorList>
            <consortium name="Ensembl"/>
        </authorList>
    </citation>
    <scope>IDENTIFICATION</scope>
</reference>
<evidence type="ECO:0000256" key="2">
    <source>
        <dbReference type="PROSITE-ProRule" id="PRU00124"/>
    </source>
</evidence>
<dbReference type="InterPro" id="IPR036055">
    <property type="entry name" value="LDL_receptor-like_sf"/>
</dbReference>
<keyword evidence="1 2" id="KW-1015">Disulfide bond</keyword>
<accession>A0A4W6BNN9</accession>
<dbReference type="STRING" id="8187.ENSLCAP00010002431"/>
<dbReference type="Pfam" id="PF00057">
    <property type="entry name" value="Ldl_recept_a"/>
    <property type="match status" value="1"/>
</dbReference>
<evidence type="ECO:0000256" key="1">
    <source>
        <dbReference type="ARBA" id="ARBA00023157"/>
    </source>
</evidence>
<dbReference type="CDD" id="cd00112">
    <property type="entry name" value="LDLa"/>
    <property type="match status" value="1"/>
</dbReference>
<protein>
    <recommendedName>
        <fullName evidence="5">Low-density lipoprotein receptor domain class A</fullName>
    </recommendedName>
</protein>
<comment type="caution">
    <text evidence="2">Lacks conserved residue(s) required for the propagation of feature annotation.</text>
</comment>
<dbReference type="Proteomes" id="UP000314980">
    <property type="component" value="Unassembled WGS sequence"/>
</dbReference>
<dbReference type="SUPFAM" id="SSF57424">
    <property type="entry name" value="LDL receptor-like module"/>
    <property type="match status" value="1"/>
</dbReference>
<dbReference type="InterPro" id="IPR002172">
    <property type="entry name" value="LDrepeatLR_classA_rpt"/>
</dbReference>
<evidence type="ECO:0000313" key="4">
    <source>
        <dbReference type="Proteomes" id="UP000314980"/>
    </source>
</evidence>
<name>A0A4W6BNN9_LATCA</name>
<dbReference type="InterPro" id="IPR023415">
    <property type="entry name" value="LDLR_class-A_CS"/>
</dbReference>
<organism evidence="3 4">
    <name type="scientific">Lates calcarifer</name>
    <name type="common">Barramundi</name>
    <name type="synonym">Holocentrus calcarifer</name>
    <dbReference type="NCBI Taxonomy" id="8187"/>
    <lineage>
        <taxon>Eukaryota</taxon>
        <taxon>Metazoa</taxon>
        <taxon>Chordata</taxon>
        <taxon>Craniata</taxon>
        <taxon>Vertebrata</taxon>
        <taxon>Euteleostomi</taxon>
        <taxon>Actinopterygii</taxon>
        <taxon>Neopterygii</taxon>
        <taxon>Teleostei</taxon>
        <taxon>Neoteleostei</taxon>
        <taxon>Acanthomorphata</taxon>
        <taxon>Carangaria</taxon>
        <taxon>Carangaria incertae sedis</taxon>
        <taxon>Centropomidae</taxon>
        <taxon>Lates</taxon>
    </lineage>
</organism>
<evidence type="ECO:0000313" key="3">
    <source>
        <dbReference type="Ensembl" id="ENSLCAP00010002431.1"/>
    </source>
</evidence>
<evidence type="ECO:0008006" key="5">
    <source>
        <dbReference type="Google" id="ProtNLM"/>
    </source>
</evidence>
<sequence>MTTTEPPALTSASACITPSVLCPGSSLCISQNQLVVIKFSHDRRKCVSKMEVCDGRAHCPDGSDERQCQLVCFGSLEICERQI</sequence>
<dbReference type="PRINTS" id="PR00261">
    <property type="entry name" value="LDLRECEPTOR"/>
</dbReference>